<keyword evidence="5" id="KW-0812">Transmembrane</keyword>
<evidence type="ECO:0000256" key="4">
    <source>
        <dbReference type="ARBA" id="ARBA00022475"/>
    </source>
</evidence>
<comment type="subcellular location">
    <subcellularLocation>
        <location evidence="1">Cell membrane</location>
        <topology evidence="1">Single-pass membrane protein</topology>
    </subcellularLocation>
</comment>
<keyword evidence="6" id="KW-0653">Protein transport</keyword>
<dbReference type="InterPro" id="IPR003849">
    <property type="entry name" value="Preprotein_translocase_YajC"/>
</dbReference>
<accession>A0ABT9NV81</accession>
<feature type="compositionally biased region" description="Low complexity" evidence="10">
    <location>
        <begin position="100"/>
        <end position="116"/>
    </location>
</feature>
<dbReference type="EMBL" id="JAUSQZ010000001">
    <property type="protein sequence ID" value="MDP9824338.1"/>
    <property type="molecule type" value="Genomic_DNA"/>
</dbReference>
<feature type="region of interest" description="Disordered" evidence="10">
    <location>
        <begin position="80"/>
        <end position="146"/>
    </location>
</feature>
<evidence type="ECO:0000256" key="1">
    <source>
        <dbReference type="ARBA" id="ARBA00004162"/>
    </source>
</evidence>
<evidence type="ECO:0000313" key="12">
    <source>
        <dbReference type="Proteomes" id="UP001235712"/>
    </source>
</evidence>
<gene>
    <name evidence="11" type="ORF">J2S57_000087</name>
</gene>
<name>A0ABT9NV81_9ACTN</name>
<dbReference type="PANTHER" id="PTHR33909">
    <property type="entry name" value="SEC TRANSLOCON ACCESSORY COMPLEX SUBUNIT YAJC"/>
    <property type="match status" value="1"/>
</dbReference>
<dbReference type="SMART" id="SM01323">
    <property type="entry name" value="YajC"/>
    <property type="match status" value="1"/>
</dbReference>
<proteinExistence type="inferred from homology"/>
<keyword evidence="3" id="KW-0813">Transport</keyword>
<evidence type="ECO:0000256" key="2">
    <source>
        <dbReference type="ARBA" id="ARBA00006742"/>
    </source>
</evidence>
<evidence type="ECO:0000256" key="8">
    <source>
        <dbReference type="ARBA" id="ARBA00023010"/>
    </source>
</evidence>
<dbReference type="PANTHER" id="PTHR33909:SF1">
    <property type="entry name" value="SEC TRANSLOCON ACCESSORY COMPLEX SUBUNIT YAJC"/>
    <property type="match status" value="1"/>
</dbReference>
<comment type="caution">
    <text evidence="11">The sequence shown here is derived from an EMBL/GenBank/DDBJ whole genome shotgun (WGS) entry which is preliminary data.</text>
</comment>
<keyword evidence="9" id="KW-0472">Membrane</keyword>
<keyword evidence="4" id="KW-1003">Cell membrane</keyword>
<evidence type="ECO:0000313" key="11">
    <source>
        <dbReference type="EMBL" id="MDP9824338.1"/>
    </source>
</evidence>
<keyword evidence="7" id="KW-1133">Transmembrane helix</keyword>
<dbReference type="Pfam" id="PF02699">
    <property type="entry name" value="YajC"/>
    <property type="match status" value="1"/>
</dbReference>
<sequence length="146" mass="15438">MELIILAVPLVLLWFMVSRQRKQQRELMAQQDSVAPGTRVMTTSGLYAEVVEVEADAVVLEIAPGLLTRWNKRAIAQIVPETDPAEADGPAETDGTPHQSTTTGTPDATDTTGSTTAERDGIRSEAGYAPPPESGTSDGSTGSDGR</sequence>
<dbReference type="Proteomes" id="UP001235712">
    <property type="component" value="Unassembled WGS sequence"/>
</dbReference>
<dbReference type="NCBIfam" id="TIGR00739">
    <property type="entry name" value="yajC"/>
    <property type="match status" value="1"/>
</dbReference>
<comment type="similarity">
    <text evidence="2">Belongs to the YajC family.</text>
</comment>
<evidence type="ECO:0000256" key="3">
    <source>
        <dbReference type="ARBA" id="ARBA00022448"/>
    </source>
</evidence>
<feature type="compositionally biased region" description="Low complexity" evidence="10">
    <location>
        <begin position="134"/>
        <end position="146"/>
    </location>
</feature>
<keyword evidence="12" id="KW-1185">Reference proteome</keyword>
<evidence type="ECO:0000256" key="6">
    <source>
        <dbReference type="ARBA" id="ARBA00022927"/>
    </source>
</evidence>
<evidence type="ECO:0000256" key="5">
    <source>
        <dbReference type="ARBA" id="ARBA00022692"/>
    </source>
</evidence>
<evidence type="ECO:0000256" key="9">
    <source>
        <dbReference type="ARBA" id="ARBA00023136"/>
    </source>
</evidence>
<evidence type="ECO:0000256" key="7">
    <source>
        <dbReference type="ARBA" id="ARBA00022989"/>
    </source>
</evidence>
<reference evidence="11 12" key="1">
    <citation type="submission" date="2023-07" db="EMBL/GenBank/DDBJ databases">
        <title>Sequencing the genomes of 1000 actinobacteria strains.</title>
        <authorList>
            <person name="Klenk H.-P."/>
        </authorList>
    </citation>
    <scope>NUCLEOTIDE SEQUENCE [LARGE SCALE GENOMIC DNA]</scope>
    <source>
        <strain evidence="11 12">DSM 44388</strain>
    </source>
</reference>
<protein>
    <submittedName>
        <fullName evidence="11">Preprotein translocase subunit YajC</fullName>
    </submittedName>
</protein>
<keyword evidence="8" id="KW-0811">Translocation</keyword>
<dbReference type="RefSeq" id="WP_307236699.1">
    <property type="nucleotide sequence ID" value="NZ_JAUSQZ010000001.1"/>
</dbReference>
<evidence type="ECO:0000256" key="10">
    <source>
        <dbReference type="SAM" id="MobiDB-lite"/>
    </source>
</evidence>
<organism evidence="11 12">
    <name type="scientific">Kineosporia succinea</name>
    <dbReference type="NCBI Taxonomy" id="84632"/>
    <lineage>
        <taxon>Bacteria</taxon>
        <taxon>Bacillati</taxon>
        <taxon>Actinomycetota</taxon>
        <taxon>Actinomycetes</taxon>
        <taxon>Kineosporiales</taxon>
        <taxon>Kineosporiaceae</taxon>
        <taxon>Kineosporia</taxon>
    </lineage>
</organism>